<gene>
    <name evidence="4" type="ORF">XNOV1_A027480</name>
</gene>
<feature type="region of interest" description="Disordered" evidence="2">
    <location>
        <begin position="50"/>
        <end position="112"/>
    </location>
</feature>
<accession>A0AAV1H576</accession>
<dbReference type="AlphaFoldDB" id="A0AAV1H576"/>
<proteinExistence type="predicted"/>
<organism evidence="4 5">
    <name type="scientific">Xyrichtys novacula</name>
    <name type="common">Pearly razorfish</name>
    <name type="synonym">Hemipteronotus novacula</name>
    <dbReference type="NCBI Taxonomy" id="13765"/>
    <lineage>
        <taxon>Eukaryota</taxon>
        <taxon>Metazoa</taxon>
        <taxon>Chordata</taxon>
        <taxon>Craniata</taxon>
        <taxon>Vertebrata</taxon>
        <taxon>Euteleostomi</taxon>
        <taxon>Actinopterygii</taxon>
        <taxon>Neopterygii</taxon>
        <taxon>Teleostei</taxon>
        <taxon>Neoteleostei</taxon>
        <taxon>Acanthomorphata</taxon>
        <taxon>Eupercaria</taxon>
        <taxon>Labriformes</taxon>
        <taxon>Labridae</taxon>
        <taxon>Xyrichtys</taxon>
    </lineage>
</organism>
<keyword evidence="1" id="KW-0863">Zinc-finger</keyword>
<evidence type="ECO:0000256" key="2">
    <source>
        <dbReference type="SAM" id="MobiDB-lite"/>
    </source>
</evidence>
<evidence type="ECO:0000313" key="5">
    <source>
        <dbReference type="Proteomes" id="UP001178508"/>
    </source>
</evidence>
<evidence type="ECO:0000313" key="4">
    <source>
        <dbReference type="EMBL" id="CAJ1081177.1"/>
    </source>
</evidence>
<dbReference type="InterPro" id="IPR013087">
    <property type="entry name" value="Znf_C2H2_type"/>
</dbReference>
<evidence type="ECO:0000256" key="1">
    <source>
        <dbReference type="PROSITE-ProRule" id="PRU00042"/>
    </source>
</evidence>
<keyword evidence="5" id="KW-1185">Reference proteome</keyword>
<dbReference type="Proteomes" id="UP001178508">
    <property type="component" value="Chromosome 19"/>
</dbReference>
<evidence type="ECO:0000259" key="3">
    <source>
        <dbReference type="PROSITE" id="PS50157"/>
    </source>
</evidence>
<dbReference type="SMART" id="SM00355">
    <property type="entry name" value="ZnF_C2H2"/>
    <property type="match status" value="1"/>
</dbReference>
<dbReference type="PROSITE" id="PS00028">
    <property type="entry name" value="ZINC_FINGER_C2H2_1"/>
    <property type="match status" value="1"/>
</dbReference>
<dbReference type="SUPFAM" id="SSF57667">
    <property type="entry name" value="beta-beta-alpha zinc fingers"/>
    <property type="match status" value="1"/>
</dbReference>
<sequence>MHHQLGWLGHIIRMPANRLPRKILYGQLHLGQRSAGGPKKRLKDKLKITPKKCGIKPPSLEDAAADRPSWRGLSQKGVQLAEEERRKQCLAKSQRRKLAQSAPATSGPAYTCPDCGRRCKSRIGLYSHQRTHKQ</sequence>
<feature type="domain" description="C2H2-type" evidence="3">
    <location>
        <begin position="110"/>
        <end position="134"/>
    </location>
</feature>
<name>A0AAV1H576_XYRNO</name>
<keyword evidence="1" id="KW-0862">Zinc</keyword>
<dbReference type="GO" id="GO:0008270">
    <property type="term" value="F:zinc ion binding"/>
    <property type="evidence" value="ECO:0007669"/>
    <property type="project" value="UniProtKB-KW"/>
</dbReference>
<reference evidence="4" key="1">
    <citation type="submission" date="2023-08" db="EMBL/GenBank/DDBJ databases">
        <authorList>
            <person name="Alioto T."/>
            <person name="Alioto T."/>
            <person name="Gomez Garrido J."/>
        </authorList>
    </citation>
    <scope>NUCLEOTIDE SEQUENCE</scope>
</reference>
<dbReference type="InterPro" id="IPR036236">
    <property type="entry name" value="Znf_C2H2_sf"/>
</dbReference>
<protein>
    <submittedName>
        <fullName evidence="4">LOW QUALITY PROTEIN: uncharacterized protein LOC117545945</fullName>
    </submittedName>
</protein>
<dbReference type="PROSITE" id="PS50157">
    <property type="entry name" value="ZINC_FINGER_C2H2_2"/>
    <property type="match status" value="1"/>
</dbReference>
<keyword evidence="1" id="KW-0479">Metal-binding</keyword>
<dbReference type="EMBL" id="OY660882">
    <property type="protein sequence ID" value="CAJ1081177.1"/>
    <property type="molecule type" value="Genomic_DNA"/>
</dbReference>